<dbReference type="AlphaFoldDB" id="A0A9P0FJB8"/>
<reference evidence="3" key="1">
    <citation type="submission" date="2021-12" db="EMBL/GenBank/DDBJ databases">
        <authorList>
            <person name="King R."/>
        </authorList>
    </citation>
    <scope>NUCLEOTIDE SEQUENCE</scope>
</reference>
<name>A0A9P0FJB8_BRAAE</name>
<evidence type="ECO:0000259" key="2">
    <source>
        <dbReference type="Pfam" id="PF03945"/>
    </source>
</evidence>
<protein>
    <recommendedName>
        <fullName evidence="2">Pesticidal crystal protein domain-containing protein</fullName>
    </recommendedName>
</protein>
<dbReference type="InterPro" id="IPR005639">
    <property type="entry name" value="Pest_crys_dom_I"/>
</dbReference>
<dbReference type="OrthoDB" id="6672161at2759"/>
<dbReference type="GO" id="GO:0001907">
    <property type="term" value="P:symbiont-mediated killing of host cell"/>
    <property type="evidence" value="ECO:0007669"/>
    <property type="project" value="InterPro"/>
</dbReference>
<dbReference type="Gene3D" id="1.20.190.10">
    <property type="entry name" value="Pesticidal crystal protein, N-terminal domain"/>
    <property type="match status" value="1"/>
</dbReference>
<keyword evidence="1" id="KW-0732">Signal</keyword>
<gene>
    <name evidence="3" type="ORF">MELIAE_LOCUS7145</name>
</gene>
<accession>A0A9P0FJB8</accession>
<dbReference type="Pfam" id="PF03945">
    <property type="entry name" value="Endotoxin_N"/>
    <property type="match status" value="1"/>
</dbReference>
<dbReference type="EMBL" id="OV121135">
    <property type="protein sequence ID" value="CAH0555892.1"/>
    <property type="molecule type" value="Genomic_DNA"/>
</dbReference>
<dbReference type="GO" id="GO:0090729">
    <property type="term" value="F:toxin activity"/>
    <property type="evidence" value="ECO:0007669"/>
    <property type="project" value="InterPro"/>
</dbReference>
<evidence type="ECO:0000313" key="4">
    <source>
        <dbReference type="Proteomes" id="UP001154078"/>
    </source>
</evidence>
<evidence type="ECO:0000256" key="1">
    <source>
        <dbReference type="SAM" id="SignalP"/>
    </source>
</evidence>
<feature type="signal peptide" evidence="1">
    <location>
        <begin position="1"/>
        <end position="24"/>
    </location>
</feature>
<dbReference type="InterPro" id="IPR036716">
    <property type="entry name" value="Pest_crys_N_sf"/>
</dbReference>
<feature type="chain" id="PRO_5040154289" description="Pesticidal crystal protein domain-containing protein" evidence="1">
    <location>
        <begin position="25"/>
        <end position="537"/>
    </location>
</feature>
<evidence type="ECO:0000313" key="3">
    <source>
        <dbReference type="EMBL" id="CAH0555892.1"/>
    </source>
</evidence>
<sequence length="537" mass="60814">MFKMGKVFVTILCLVLIGTQNISCLYEGELNIFSIPPNDKLEVLKQNSGIAPSSHEHYEVINIGRTEVLAKIKYGTTINWLGDVESSTVLPGETKVLNNGGKPYYVTALKIYNRSNNRAIIVAHTVPNDVVHQKQKTEVPVDELSEFVGGPIVRSSEVYIPKQGDRFGDVSQHFWPDNENSTFECVREKLEKLLDSKILQTVNGILEGDVKQIQEKIRHVESEINFKTSKAAYHYMNLAKDLVGLENKFVFDTALADNRRINLHLLPFYTLTVSLKMAFYTFGMTNGKKIGLNPNELSLYGERLLKDHVNNYIKNMYIERVNNAYEIMDPRMIFNGIMNVRTFIALNGLEFLSIWNQMVEKPHLTKPPYIETISYSQLYGRETGLITREAISPEMTQPLTPNLINQRRNRLRGVEVHIWRINEGTKEAGPPKVGGLRLVYENNDEYQLGRSSNETEKIEFNNGKLIKLTAWGNGAIDGLTFHFDMGKEVFVGTMEEHGEHSAFQMEGHHIVSMMLANDLPSTGGQAVNIAVAYQPIN</sequence>
<dbReference type="SUPFAM" id="SSF56849">
    <property type="entry name" value="delta-Endotoxin (insectocide), N-terminal domain"/>
    <property type="match status" value="1"/>
</dbReference>
<organism evidence="3 4">
    <name type="scientific">Brassicogethes aeneus</name>
    <name type="common">Rape pollen beetle</name>
    <name type="synonym">Meligethes aeneus</name>
    <dbReference type="NCBI Taxonomy" id="1431903"/>
    <lineage>
        <taxon>Eukaryota</taxon>
        <taxon>Metazoa</taxon>
        <taxon>Ecdysozoa</taxon>
        <taxon>Arthropoda</taxon>
        <taxon>Hexapoda</taxon>
        <taxon>Insecta</taxon>
        <taxon>Pterygota</taxon>
        <taxon>Neoptera</taxon>
        <taxon>Endopterygota</taxon>
        <taxon>Coleoptera</taxon>
        <taxon>Polyphaga</taxon>
        <taxon>Cucujiformia</taxon>
        <taxon>Nitidulidae</taxon>
        <taxon>Meligethinae</taxon>
        <taxon>Brassicogethes</taxon>
    </lineage>
</organism>
<proteinExistence type="predicted"/>
<feature type="domain" description="Pesticidal crystal protein" evidence="2">
    <location>
        <begin position="156"/>
        <end position="358"/>
    </location>
</feature>
<keyword evidence="4" id="KW-1185">Reference proteome</keyword>
<dbReference type="Proteomes" id="UP001154078">
    <property type="component" value="Chromosome 4"/>
</dbReference>